<comment type="similarity">
    <text evidence="2">Belongs to the DedA family.</text>
</comment>
<evidence type="ECO:0000256" key="5">
    <source>
        <dbReference type="ARBA" id="ARBA00022989"/>
    </source>
</evidence>
<feature type="transmembrane region" description="Helical" evidence="8">
    <location>
        <begin position="174"/>
        <end position="194"/>
    </location>
</feature>
<dbReference type="Proteomes" id="UP000199623">
    <property type="component" value="Unassembled WGS sequence"/>
</dbReference>
<protein>
    <submittedName>
        <fullName evidence="10">Membrane protein DedA, SNARE-associated domain</fullName>
    </submittedName>
</protein>
<organism evidence="10 11">
    <name type="scientific">Lentzea fradiae</name>
    <dbReference type="NCBI Taxonomy" id="200378"/>
    <lineage>
        <taxon>Bacteria</taxon>
        <taxon>Bacillati</taxon>
        <taxon>Actinomycetota</taxon>
        <taxon>Actinomycetes</taxon>
        <taxon>Pseudonocardiales</taxon>
        <taxon>Pseudonocardiaceae</taxon>
        <taxon>Lentzea</taxon>
    </lineage>
</organism>
<keyword evidence="4 8" id="KW-0812">Transmembrane</keyword>
<proteinExistence type="inferred from homology"/>
<keyword evidence="6 8" id="KW-0472">Membrane</keyword>
<evidence type="ECO:0000256" key="6">
    <source>
        <dbReference type="ARBA" id="ARBA00023136"/>
    </source>
</evidence>
<dbReference type="PANTHER" id="PTHR42709">
    <property type="entry name" value="ALKALINE PHOSPHATASE LIKE PROTEIN"/>
    <property type="match status" value="1"/>
</dbReference>
<evidence type="ECO:0000313" key="10">
    <source>
        <dbReference type="EMBL" id="SDF81645.1"/>
    </source>
</evidence>
<keyword evidence="5 8" id="KW-1133">Transmembrane helix</keyword>
<sequence length="235" mass="24612">MAEAGVVLPADGGMSARGPATGRTTEVGQGRKTGISTTMDWITGLMEALGSPGAGLAVALENVFPPVPSEVILPLAGFTAGQGKISLVAAILWTTAGSVVGALLLYGLGAWLGLERLRKVADRIPFVTVSDVDKSDEWFDKHGTKAVFIGRMVPVVRSLISIPAGVSGMPIVKFTLYTAAGSLLWNSALILAGYALGENYELVDRYLGWVSTVVLAALVIAIVWFAVSRVKARRS</sequence>
<evidence type="ECO:0000256" key="8">
    <source>
        <dbReference type="SAM" id="Phobius"/>
    </source>
</evidence>
<keyword evidence="3" id="KW-1003">Cell membrane</keyword>
<feature type="domain" description="VTT" evidence="9">
    <location>
        <begin position="67"/>
        <end position="194"/>
    </location>
</feature>
<evidence type="ECO:0000256" key="7">
    <source>
        <dbReference type="SAM" id="MobiDB-lite"/>
    </source>
</evidence>
<evidence type="ECO:0000313" key="11">
    <source>
        <dbReference type="Proteomes" id="UP000199623"/>
    </source>
</evidence>
<evidence type="ECO:0000256" key="2">
    <source>
        <dbReference type="ARBA" id="ARBA00010792"/>
    </source>
</evidence>
<gene>
    <name evidence="10" type="ORF">SAMN05216553_103420</name>
</gene>
<dbReference type="EMBL" id="FNCC01000003">
    <property type="protein sequence ID" value="SDF81645.1"/>
    <property type="molecule type" value="Genomic_DNA"/>
</dbReference>
<name>A0A1G7P5S9_9PSEU</name>
<dbReference type="InterPro" id="IPR051311">
    <property type="entry name" value="DedA_domain"/>
</dbReference>
<evidence type="ECO:0000256" key="1">
    <source>
        <dbReference type="ARBA" id="ARBA00004651"/>
    </source>
</evidence>
<dbReference type="PANTHER" id="PTHR42709:SF6">
    <property type="entry name" value="UNDECAPRENYL PHOSPHATE TRANSPORTER A"/>
    <property type="match status" value="1"/>
</dbReference>
<dbReference type="InterPro" id="IPR032816">
    <property type="entry name" value="VTT_dom"/>
</dbReference>
<keyword evidence="11" id="KW-1185">Reference proteome</keyword>
<evidence type="ECO:0000256" key="4">
    <source>
        <dbReference type="ARBA" id="ARBA00022692"/>
    </source>
</evidence>
<feature type="transmembrane region" description="Helical" evidence="8">
    <location>
        <begin position="206"/>
        <end position="227"/>
    </location>
</feature>
<evidence type="ECO:0000256" key="3">
    <source>
        <dbReference type="ARBA" id="ARBA00022475"/>
    </source>
</evidence>
<feature type="transmembrane region" description="Helical" evidence="8">
    <location>
        <begin position="90"/>
        <end position="114"/>
    </location>
</feature>
<feature type="region of interest" description="Disordered" evidence="7">
    <location>
        <begin position="11"/>
        <end position="30"/>
    </location>
</feature>
<dbReference type="AlphaFoldDB" id="A0A1G7P5S9"/>
<dbReference type="GO" id="GO:0005886">
    <property type="term" value="C:plasma membrane"/>
    <property type="evidence" value="ECO:0007669"/>
    <property type="project" value="UniProtKB-SubCell"/>
</dbReference>
<reference evidence="11" key="1">
    <citation type="submission" date="2016-10" db="EMBL/GenBank/DDBJ databases">
        <authorList>
            <person name="Varghese N."/>
            <person name="Submissions S."/>
        </authorList>
    </citation>
    <scope>NUCLEOTIDE SEQUENCE [LARGE SCALE GENOMIC DNA]</scope>
    <source>
        <strain evidence="11">CGMCC 4.3506</strain>
    </source>
</reference>
<comment type="subcellular location">
    <subcellularLocation>
        <location evidence="1">Cell membrane</location>
        <topology evidence="1">Multi-pass membrane protein</topology>
    </subcellularLocation>
</comment>
<accession>A0A1G7P5S9</accession>
<dbReference type="STRING" id="200378.SAMN05216553_103420"/>
<dbReference type="Pfam" id="PF09335">
    <property type="entry name" value="VTT_dom"/>
    <property type="match status" value="1"/>
</dbReference>
<evidence type="ECO:0000259" key="9">
    <source>
        <dbReference type="Pfam" id="PF09335"/>
    </source>
</evidence>